<protein>
    <recommendedName>
        <fullName evidence="1">Reverse transcriptase zinc-binding domain-containing protein</fullName>
    </recommendedName>
</protein>
<feature type="domain" description="Reverse transcriptase zinc-binding" evidence="1">
    <location>
        <begin position="154"/>
        <end position="236"/>
    </location>
</feature>
<evidence type="ECO:0000259" key="1">
    <source>
        <dbReference type="Pfam" id="PF13966"/>
    </source>
</evidence>
<reference evidence="2" key="1">
    <citation type="submission" date="2023-07" db="EMBL/GenBank/DDBJ databases">
        <title>A chromosome-level genome assembly of Lolium multiflorum.</title>
        <authorList>
            <person name="Chen Y."/>
            <person name="Copetti D."/>
            <person name="Kolliker R."/>
            <person name="Studer B."/>
        </authorList>
    </citation>
    <scope>NUCLEOTIDE SEQUENCE</scope>
    <source>
        <strain evidence="2">02402/16</strain>
        <tissue evidence="2">Leaf</tissue>
    </source>
</reference>
<accession>A0AAD8TVX1</accession>
<proteinExistence type="predicted"/>
<evidence type="ECO:0000313" key="3">
    <source>
        <dbReference type="Proteomes" id="UP001231189"/>
    </source>
</evidence>
<keyword evidence="3" id="KW-1185">Reference proteome</keyword>
<name>A0AAD8TVX1_LOLMU</name>
<dbReference type="Proteomes" id="UP001231189">
    <property type="component" value="Unassembled WGS sequence"/>
</dbReference>
<dbReference type="EMBL" id="JAUUTY010000001">
    <property type="protein sequence ID" value="KAK1693054.1"/>
    <property type="molecule type" value="Genomic_DNA"/>
</dbReference>
<comment type="caution">
    <text evidence="2">The sequence shown here is derived from an EMBL/GenBank/DDBJ whole genome shotgun (WGS) entry which is preliminary data.</text>
</comment>
<dbReference type="PANTHER" id="PTHR33116:SF87">
    <property type="entry name" value="OS01G0158850 PROTEIN"/>
    <property type="match status" value="1"/>
</dbReference>
<dbReference type="AlphaFoldDB" id="A0AAD8TVX1"/>
<dbReference type="PANTHER" id="PTHR33116">
    <property type="entry name" value="REVERSE TRANSCRIPTASE ZINC-BINDING DOMAIN-CONTAINING PROTEIN-RELATED-RELATED"/>
    <property type="match status" value="1"/>
</dbReference>
<evidence type="ECO:0000313" key="2">
    <source>
        <dbReference type="EMBL" id="KAK1693054.1"/>
    </source>
</evidence>
<dbReference type="InterPro" id="IPR026960">
    <property type="entry name" value="RVT-Znf"/>
</dbReference>
<sequence>MVDWATVCKPREFGGLGILNTKFMNIALMLKWIWKIYQNEEGLWADLLRAKYLGDHDLFSPVVPTKGSQFWNAIQKIKWYFKLGAKHQVVRLLRQPLCDCSGVRSNGGWRIRFRRSFGLAERVEWDNLCRIFDLSPASEGNDVVRWALEQSGEYSTRSMYSKFSRGGTVTHFKEIWRTRVLPKIRVFLWQLIRGRLPSGDQLVKRHGPSNGRCALCGDWETCDHIFFTCHIAKFMWAGIRDLLSCSWNPAGAADFIAIANGLSGRLRRIAWFTFAAQCWTLWNIRNKLAIEGSLISSPADVIFKMSIYMQSWRVLVRPRDKPLLDVALDETLLIHYRNGALRRRPAALGVATPGPRRRLRRRQPSAYLVGVQVPRRIPACPRRRSSRRSPRSMPTVKKTLGVAAVGVWPRRAIAVNGGDPDADGFPLGVRRGPWGGVARREAATFGVYADGQALGVCMAHAVDTRHTLGAAARWGYMPTAMPST</sequence>
<dbReference type="Pfam" id="PF13966">
    <property type="entry name" value="zf-RVT"/>
    <property type="match status" value="1"/>
</dbReference>
<gene>
    <name evidence="2" type="ORF">QYE76_009751</name>
</gene>
<organism evidence="2 3">
    <name type="scientific">Lolium multiflorum</name>
    <name type="common">Italian ryegrass</name>
    <name type="synonym">Lolium perenne subsp. multiflorum</name>
    <dbReference type="NCBI Taxonomy" id="4521"/>
    <lineage>
        <taxon>Eukaryota</taxon>
        <taxon>Viridiplantae</taxon>
        <taxon>Streptophyta</taxon>
        <taxon>Embryophyta</taxon>
        <taxon>Tracheophyta</taxon>
        <taxon>Spermatophyta</taxon>
        <taxon>Magnoliopsida</taxon>
        <taxon>Liliopsida</taxon>
        <taxon>Poales</taxon>
        <taxon>Poaceae</taxon>
        <taxon>BOP clade</taxon>
        <taxon>Pooideae</taxon>
        <taxon>Poodae</taxon>
        <taxon>Poeae</taxon>
        <taxon>Poeae Chloroplast Group 2 (Poeae type)</taxon>
        <taxon>Loliodinae</taxon>
        <taxon>Loliinae</taxon>
        <taxon>Lolium</taxon>
    </lineage>
</organism>